<dbReference type="PROSITE" id="PS50878">
    <property type="entry name" value="RT_POL"/>
    <property type="match status" value="1"/>
</dbReference>
<dbReference type="GO" id="GO:0003824">
    <property type="term" value="F:catalytic activity"/>
    <property type="evidence" value="ECO:0007669"/>
    <property type="project" value="InterPro"/>
</dbReference>
<evidence type="ECO:0008006" key="6">
    <source>
        <dbReference type="Google" id="ProtNLM"/>
    </source>
</evidence>
<keyword evidence="1" id="KW-0862">Zinc</keyword>
<dbReference type="InterPro" id="IPR001878">
    <property type="entry name" value="Znf_CCHC"/>
</dbReference>
<dbReference type="GO" id="GO:0003676">
    <property type="term" value="F:nucleic acid binding"/>
    <property type="evidence" value="ECO:0007669"/>
    <property type="project" value="InterPro"/>
</dbReference>
<dbReference type="InterPro" id="IPR000477">
    <property type="entry name" value="RT_dom"/>
</dbReference>
<name>A0A2N9EV35_FAGSY</name>
<dbReference type="EMBL" id="OIVN01000344">
    <property type="protein sequence ID" value="SPC78695.1"/>
    <property type="molecule type" value="Genomic_DNA"/>
</dbReference>
<dbReference type="InterPro" id="IPR036875">
    <property type="entry name" value="Znf_CCHC_sf"/>
</dbReference>
<keyword evidence="1" id="KW-0479">Metal-binding</keyword>
<dbReference type="InterPro" id="IPR043502">
    <property type="entry name" value="DNA/RNA_pol_sf"/>
</dbReference>
<proteinExistence type="predicted"/>
<dbReference type="Pfam" id="PF14392">
    <property type="entry name" value="zf-CCHC_4"/>
    <property type="match status" value="1"/>
</dbReference>
<feature type="region of interest" description="Disordered" evidence="2">
    <location>
        <begin position="265"/>
        <end position="295"/>
    </location>
</feature>
<dbReference type="SUPFAM" id="SSF56672">
    <property type="entry name" value="DNA/RNA polymerases"/>
    <property type="match status" value="1"/>
</dbReference>
<feature type="domain" description="Reverse transcriptase" evidence="4">
    <location>
        <begin position="909"/>
        <end position="1155"/>
    </location>
</feature>
<reference evidence="5" key="1">
    <citation type="submission" date="2018-02" db="EMBL/GenBank/DDBJ databases">
        <authorList>
            <person name="Cohen D.B."/>
            <person name="Kent A.D."/>
        </authorList>
    </citation>
    <scope>NUCLEOTIDE SEQUENCE</scope>
</reference>
<protein>
    <recommendedName>
        <fullName evidence="6">CCHC-type domain-containing protein</fullName>
    </recommendedName>
</protein>
<dbReference type="InterPro" id="IPR025836">
    <property type="entry name" value="Zn_knuckle_CX2CX4HX4C"/>
</dbReference>
<evidence type="ECO:0000256" key="1">
    <source>
        <dbReference type="PROSITE-ProRule" id="PRU00047"/>
    </source>
</evidence>
<feature type="domain" description="CCHC-type" evidence="3">
    <location>
        <begin position="210"/>
        <end position="225"/>
    </location>
</feature>
<accession>A0A2N9EV35</accession>
<evidence type="ECO:0000259" key="4">
    <source>
        <dbReference type="PROSITE" id="PS50878"/>
    </source>
</evidence>
<feature type="region of interest" description="Disordered" evidence="2">
    <location>
        <begin position="344"/>
        <end position="367"/>
    </location>
</feature>
<feature type="compositionally biased region" description="Basic and acidic residues" evidence="2">
    <location>
        <begin position="347"/>
        <end position="356"/>
    </location>
</feature>
<dbReference type="AlphaFoldDB" id="A0A2N9EV35"/>
<evidence type="ECO:0000313" key="5">
    <source>
        <dbReference type="EMBL" id="SPC78695.1"/>
    </source>
</evidence>
<dbReference type="InterPro" id="IPR052343">
    <property type="entry name" value="Retrotransposon-Effector_Assoc"/>
</dbReference>
<dbReference type="CDD" id="cd01650">
    <property type="entry name" value="RT_nLTR_like"/>
    <property type="match status" value="1"/>
</dbReference>
<evidence type="ECO:0000256" key="2">
    <source>
        <dbReference type="SAM" id="MobiDB-lite"/>
    </source>
</evidence>
<dbReference type="Pfam" id="PF14111">
    <property type="entry name" value="DUF4283"/>
    <property type="match status" value="1"/>
</dbReference>
<dbReference type="Gene3D" id="3.60.10.10">
    <property type="entry name" value="Endonuclease/exonuclease/phosphatase"/>
    <property type="match status" value="1"/>
</dbReference>
<dbReference type="PROSITE" id="PS50158">
    <property type="entry name" value="ZF_CCHC"/>
    <property type="match status" value="1"/>
</dbReference>
<organism evidence="5">
    <name type="scientific">Fagus sylvatica</name>
    <name type="common">Beechnut</name>
    <dbReference type="NCBI Taxonomy" id="28930"/>
    <lineage>
        <taxon>Eukaryota</taxon>
        <taxon>Viridiplantae</taxon>
        <taxon>Streptophyta</taxon>
        <taxon>Embryophyta</taxon>
        <taxon>Tracheophyta</taxon>
        <taxon>Spermatophyta</taxon>
        <taxon>Magnoliopsida</taxon>
        <taxon>eudicotyledons</taxon>
        <taxon>Gunneridae</taxon>
        <taxon>Pentapetalae</taxon>
        <taxon>rosids</taxon>
        <taxon>fabids</taxon>
        <taxon>Fagales</taxon>
        <taxon>Fagaceae</taxon>
        <taxon>Fagus</taxon>
    </lineage>
</organism>
<dbReference type="PANTHER" id="PTHR46890:SF48">
    <property type="entry name" value="RNA-DIRECTED DNA POLYMERASE"/>
    <property type="match status" value="1"/>
</dbReference>
<sequence length="1155" mass="131246">MDSERDVLVGLQKMKLTGEEEENIALSQEGRVAVLEDCSLSLFGKFLSTKSFNRRAARETMKRVWKMNSECKILEVGMDILQFKFNTGFQLNWVVENGPWSFENNLLLLRRWEKGFSTRNLSFTQTPFWIQIWGLPFDLVSEQAGEIIGGRIGKYISGDDHKGPSDQAKFLHIKVEVQVDKPLRRGGYVSSPEGGKAWVDYRYERLPTFCYCCGKLGHDDRDCTSFEEMVTNGCTNYGEWLRATFGAKEAGMGRSGVKGRKVVREANPVEETKVAPQPDLGGSPEARVDQDEVGENLQLKVRDNTERSEQVIEKTQSETQKDEVTECRIQGQKVLAECFTFSGKGKSTAEEGRSEHATSGSGTLGDEVSLVGERSDVPAVIRSEEGVCIYPKEKIEMGGWKLTQETDTETMCEDQVEENAKNQVPQVMQKVEAGAHPKWKRHGLLCTGLGCHRYCSWIGEGWNPAPPTSIRLLSWNCRGLGNPFAVRSLHYVVKTQGPGVLFLMETKLGVEGMEGLRVKLGYSNVFTVPSHGRSGGLALLWNNQIQLTIQNFTSNHIDSHVEMSDGKLWRLTSFCGRPEDQCKWESWALLDHLNKLENIPWLCFGDFNEIMVQNEKRGRYPRSLAKMCAFREVANRCNLLDMGFSGYEFTWDNNRDGMANVQERIDRAFASPTWSNWFPNSHVSHLPVFSSDHLPILVEVGQHVSALPRRKKPHRFEEKWIANPECEEIIRFLWQQEGDVGSPMYCLTEKLKRCRMGLVQWSKEKYGDEIHWKQRVRTVWLKVGDRNTRFFHQSATQRKKNNTVTGLMDSHDQWCTDPDGMGVIAADYFKELFTTSNPSRIDNTLLAVDRVVTPEMNRRLLLPYNAVEIKRALFQMHPSKSPGPDGMSCIFFQKFWHIIGCDVVQAISYVLTSGHMLKKINFTHIALIPKIKNPQQLSDYRPISLCNVVYKMISKCLANRLKSHLTTIISDAQSAFVPGRLITDNIIVAYEALNSLKSRRSGKTGSMAIKLDMSKAYDRVEWGFIERMMQKLGFDQRWTSLIMECVKTPSFAVLVNGEPHGFITPSRGIRQGDPLSPYLFLICAEGFSALLRKAERDKRLRGITICRGGPRLSHLLFADDSLLFAEAEQRESRTLLEILKLYECYPNINLRGGVI</sequence>
<dbReference type="InterPro" id="IPR005135">
    <property type="entry name" value="Endo/exonuclease/phosphatase"/>
</dbReference>
<dbReference type="SUPFAM" id="SSF56219">
    <property type="entry name" value="DNase I-like"/>
    <property type="match status" value="1"/>
</dbReference>
<dbReference type="InterPro" id="IPR025558">
    <property type="entry name" value="DUF4283"/>
</dbReference>
<dbReference type="Pfam" id="PF00078">
    <property type="entry name" value="RVT_1"/>
    <property type="match status" value="1"/>
</dbReference>
<dbReference type="PANTHER" id="PTHR46890">
    <property type="entry name" value="NON-LTR RETROLELEMENT REVERSE TRANSCRIPTASE-LIKE PROTEIN-RELATED"/>
    <property type="match status" value="1"/>
</dbReference>
<dbReference type="Pfam" id="PF03372">
    <property type="entry name" value="Exo_endo_phos"/>
    <property type="match status" value="1"/>
</dbReference>
<dbReference type="InterPro" id="IPR036691">
    <property type="entry name" value="Endo/exonu/phosph_ase_sf"/>
</dbReference>
<dbReference type="GO" id="GO:0008270">
    <property type="term" value="F:zinc ion binding"/>
    <property type="evidence" value="ECO:0007669"/>
    <property type="project" value="UniProtKB-KW"/>
</dbReference>
<keyword evidence="1" id="KW-0863">Zinc-finger</keyword>
<dbReference type="SUPFAM" id="SSF57756">
    <property type="entry name" value="Retrovirus zinc finger-like domains"/>
    <property type="match status" value="1"/>
</dbReference>
<evidence type="ECO:0000259" key="3">
    <source>
        <dbReference type="PROSITE" id="PS50158"/>
    </source>
</evidence>
<gene>
    <name evidence="5" type="ORF">FSB_LOCUS6577</name>
</gene>